<gene>
    <name evidence="7" type="ORF">pW2_92</name>
</gene>
<feature type="coiled-coil region" evidence="3">
    <location>
        <begin position="2462"/>
        <end position="2489"/>
    </location>
</feature>
<protein>
    <submittedName>
        <fullName evidence="7">Putative tail tape measure protein</fullName>
    </submittedName>
</protein>
<keyword evidence="2" id="KW-1245">Viral tail assembly</keyword>
<evidence type="ECO:0000256" key="4">
    <source>
        <dbReference type="SAM" id="MobiDB-lite"/>
    </source>
</evidence>
<evidence type="ECO:0000256" key="3">
    <source>
        <dbReference type="SAM" id="Coils"/>
    </source>
</evidence>
<evidence type="ECO:0000256" key="2">
    <source>
        <dbReference type="ARBA" id="ARBA00022465"/>
    </source>
</evidence>
<dbReference type="SMART" id="SM00287">
    <property type="entry name" value="SH3b"/>
    <property type="match status" value="1"/>
</dbReference>
<evidence type="ECO:0000256" key="5">
    <source>
        <dbReference type="SAM" id="Phobius"/>
    </source>
</evidence>
<evidence type="ECO:0000313" key="7">
    <source>
        <dbReference type="EMBL" id="AZU98925.1"/>
    </source>
</evidence>
<feature type="region of interest" description="Disordered" evidence="4">
    <location>
        <begin position="2102"/>
        <end position="2121"/>
    </location>
</feature>
<feature type="coiled-coil region" evidence="3">
    <location>
        <begin position="1086"/>
        <end position="1113"/>
    </location>
</feature>
<feature type="compositionally biased region" description="Pro residues" evidence="4">
    <location>
        <begin position="2930"/>
        <end position="2951"/>
    </location>
</feature>
<keyword evidence="3" id="KW-0175">Coiled coil</keyword>
<reference evidence="7 8" key="1">
    <citation type="submission" date="2018-12" db="EMBL/GenBank/DDBJ databases">
        <title>Characterization of a novel siphovirus infacting Bacillus anthracis.</title>
        <authorList>
            <person name="Hu X."/>
            <person name="Wan X."/>
            <person name="Geng P."/>
            <person name="Yuan Z."/>
        </authorList>
    </citation>
    <scope>NUCLEOTIDE SEQUENCE [LARGE SCALE GENOMIC DNA]</scope>
</reference>
<dbReference type="PANTHER" id="PTHR45615">
    <property type="entry name" value="MYOSIN HEAVY CHAIN, NON-MUSCLE"/>
    <property type="match status" value="1"/>
</dbReference>
<dbReference type="SUPFAM" id="SSF58104">
    <property type="entry name" value="Methyl-accepting chemotaxis protein (MCP) signaling domain"/>
    <property type="match status" value="1"/>
</dbReference>
<sequence>MAGSNDLNISLKAQVVKLKVELDAKGSKLPAQVNNISKMLANNPVKLKVKLDAKLTDLTKQMKAISTSLQSKPMKMKVELDVAGSATAIKKQMQDIYKTVDDFNKKYGAQVKKMNQQINDASKSKGKAQDLNVPTKSPVGNFNNIKQYTDEIKKAQAILNGKFGDGIFKATQFKDAKGNLTGFVAELQKATGVVEKLKYSWNNKSQSFEVINRQTIDNTIKGAQQIQNTLKGLKSEINNLGKGSNKSALFDDLSKIKKALSEDNGRNFTKQMVTDLQSAIKAEQQLAQSKKATNIVLAQQAKLEAEIAKLRETARKPVKKNETDFRAEFDKLLTQSKKASKAEDPTAEMKRIRLESQALINEQSKLIAKDKEAQAVLKETIKLRQQLKNVLRTMPSDDTDNKLKRQMVTDAISATNQIKTYKQLAEAKKNLQSISNKQWMDNDQTRAKSLIESLKSVQRQFEAIGKTPAKLTGFMANIDHRASQSLSQNTQDIRNALTTYQRMLADEQRKIKAQEKQIRLGQDITAKFGADKVKNMEQQMFGNGAMSQRAIKELQNYISTVERAKVASISFGRDGVDQMGNRTRQMSVLFQGAGEHVRKVTYNMTEGSGKIRQASDEMVRNLNRNLSAWEKFKVMMQSAPVWMISQQAMMLPIQGLQGMVQEILKVDQALTELRRVASPNQNIDILFGNAVEMSGKLGNNIHDIMKGMNEFARTFGDFNERQLTAITETATLMSNVSDLTVEESQKSLVGTMNAFNIEAEDSIRIVDALNEVDNNYAISTKQLAEGLQKSASAGRTFGVGLEENIGHITAIGAVTMESGNIIGNSLKTIYSRMTTMKDSEATLRSVGIAMNTIGENGVKNVKPVANIIDELGKKWFLLSDAERQNIAVKLAGRHQLTRFLAMMNNYDMAVKATATAYRSQGSAMRENEKYMQSFEAKINKLKNGFTEMSLAMGKAFLSGGMEMVISGLAGIAKGVTTVTQSFGALSTIGLVIGAVMTKMGAFQNLFGRIGATVGVFKQGMREVATSTNGTATAMQKFQGGMNGVITTSTGGTTAFKALGNAVKGFGMSLLGMLGMGAVFFAIGAGIEFFIGKIQKAKQEQEALEKRINESVNAYRKSADGLEGLLSQYEKFEKAGDSIKKGTREYDEFMIVQSKLAQAMPSMVASIDSEGQAHMKTSTELRKHLELTKELSRIKADATNKSFAKNMEDEAKALSKLVAEQEKLDKKRKETKTGAVDWKAGVGESAEERARKEAKYQMDSANLQVKIAEQTQKTTKAIQDQARAYLEAEGYMAKLGAGAQGVVDAFAKVNSDKIQDLVRKGAPQKEIQNMISSITKDSGKIGEVWANAFDKMSKGINKGTTEGQRAIDKIKADLGSIGKAIPDDLFKLDKNNSIDDVTRNLEGLIEVGQRVKSANGGTWQALAQDAQKYGLTARDAEQFVMKLGTQSQNAEIRTKALEQSAMGVGQAMDGVSEGVDGATGALKDYEEAILGAIDAQKELFGYKNEELGQLKGHLEAMKTAQLLYGENAKGTKLWADSGEKLSQFLGISKEQVYGNIDGLMETVKIMGDVGIKYDENGQAVLNWGDATDAQISRFKDNVQKMGLDVDFLTGKTREAGRGIKETGDATGQAGALFNEAGQRVNQAGELINEAGQRIDEAGNLIDQAGDKANQGGDKVNQAGDKVSQGGEKMGQAGEKVQPFIEKIQELAEKSGQSGQQIIEGLQKVNLADFSQIKAKGDELGLTMDTVVEYAKKAGAITPEEMAKIGNSGENLSLLENKMKNLGFDEATQKSSETATKIESDIGRISNSGAPLSLLETKMKNLGFDEATQKSGETATKIESDMTRAGNSGVNLAPLGTTLRTVQDAMGLTGSKAGEAGTQVQNGLNTMGNSGGSLGVLTGKLDEAKASMDSTKTNVETNVQGINQSFSTLGQGFDTNNRWKTTAQQFTETLQGMSKQSGSSAQEIQGHVNTISTAGQSLDGYRMTVDKVKQSMQGMATEVTGTATGLSQFGMAFSGAGQAMSGFQNSMSAVRTEMSNVVSQASGTAQSLEGIGQSMASAGNSGSAFVGAMNSVGASCSLASQSMANMGSASATASSGLAQATQASQSSAQASQNNASAKNAEASASQNSATASFNVANAKQTEASAIMSAISATQNMSSAYSAMASAGISSISAIMSAVQAYISSVLGMGTATMATGMLVRGAFSGMVGAVVGGTGAMVSAHGSQASALNRVKDSANQAKSAVQSLNSTVSGAMTNLNNYIAKANQASNVQVKAPTLPALPTGASWNMSNITNVETDSGVAGAIANFGSQVASTMGTFSASSGESGSAGGSGGTSGTIIPSIYTGYNAYGTFGALASYDDSFEENDRTDPNRRKKGYVQTEDGSWVKESFYDSPKMKASADESDKLADAMPWSTWERSMKELDVTIKWMEAKMKSMNKNTAEYRKMMNDIYQVEIKRWELLNHDLWDKERRNEQIKRELNGLKNINSHTKEQREQYNKLWSEYESNLSSIQSMRAEWQEFLDNWEERYADILRQHVEAIVEQYTKGLEQIKAKVDDIDFSISVAELTDPDNMTKMMNLYIDKANQLKQERKKIEDQQRDLTLKLYEAEDKFGKDSKVANEIRAEIDKVKEAWEDSTLAVLQAEKEIKDTRAKVADGGIDQLKNYYKNMKDMAVDAISKEQENLKKAHDDKMKLYDKEIEKINNVYDAKLKQMDKEKDEASYQEEITEKNAKRAELQNKISILSKDNSLSGKKKLADAQKELQELDKEIEKFQKERADELMRQALEEQKAQQIKEIEDKKTAEGEALDKKVDELDKEKENITKKYDDLIDNEKRWADMRDQFIKGNFQTLNDELQKMQKSINNMQNGIFDGLTPSFGGFSDETKKQVQDANDLLADNMNFNLQDPKSDVEELIKSKGYQTFESEVVRPDDPARPMKPAPEPQPPSKPQPPIPPAQMPTKGNVTGVTSDSYLNIRNAPNLQGQVVRRILNGANVQILGEDGDWWKVKFSNSRGTTQGYANKKYIKAFDTGGYTGDWGGNEGKMALLHKKEQVLNANDTKNLFDTVKLVDKIKSYMPNLKANNMAGQIASEGSVNINNTYELTVNIDNMNGTKKDVDTVTSKILDGLKKLGK</sequence>
<evidence type="ECO:0000259" key="6">
    <source>
        <dbReference type="PROSITE" id="PS51781"/>
    </source>
</evidence>
<feature type="coiled-coil region" evidence="3">
    <location>
        <begin position="2695"/>
        <end position="2863"/>
    </location>
</feature>
<feature type="region of interest" description="Disordered" evidence="4">
    <location>
        <begin position="2916"/>
        <end position="2962"/>
    </location>
</feature>
<organism evidence="7 8">
    <name type="scientific">Bacillus phage pW2</name>
    <dbReference type="NCBI Taxonomy" id="2500559"/>
    <lineage>
        <taxon>Viruses</taxon>
        <taxon>Duplodnaviria</taxon>
        <taxon>Heunggongvirae</taxon>
        <taxon>Uroviricota</taxon>
        <taxon>Caudoviricetes</taxon>
        <taxon>Joanripponvirinae</taxon>
        <taxon>Sophritavirus</taxon>
        <taxon>Sophritavirus pW2</taxon>
    </lineage>
</organism>
<feature type="transmembrane region" description="Helical" evidence="5">
    <location>
        <begin position="1065"/>
        <end position="1090"/>
    </location>
</feature>
<feature type="region of interest" description="Disordered" evidence="4">
    <location>
        <begin position="1665"/>
        <end position="1691"/>
    </location>
</feature>
<evidence type="ECO:0000256" key="1">
    <source>
        <dbReference type="ARBA" id="ARBA00007553"/>
    </source>
</evidence>
<keyword evidence="5" id="KW-0472">Membrane</keyword>
<dbReference type="Proteomes" id="UP000287896">
    <property type="component" value="Segment"/>
</dbReference>
<feature type="compositionally biased region" description="Basic and acidic residues" evidence="4">
    <location>
        <begin position="2920"/>
        <end position="2929"/>
    </location>
</feature>
<dbReference type="NCBIfam" id="TIGR01760">
    <property type="entry name" value="tape_meas_TP901"/>
    <property type="match status" value="1"/>
</dbReference>
<keyword evidence="2" id="KW-1188">Viral release from host cell</keyword>
<dbReference type="PROSITE" id="PS51781">
    <property type="entry name" value="SH3B"/>
    <property type="match status" value="1"/>
</dbReference>
<dbReference type="EMBL" id="MK288021">
    <property type="protein sequence ID" value="AZU98925.1"/>
    <property type="molecule type" value="Genomic_DNA"/>
</dbReference>
<accession>A0A3T0IHM7</accession>
<dbReference type="Gene3D" id="1.10.287.950">
    <property type="entry name" value="Methyl-accepting chemotaxis protein"/>
    <property type="match status" value="1"/>
</dbReference>
<comment type="similarity">
    <text evidence="1">Belongs to the N-acetylmuramoyl-L-alanine amidase 2 family.</text>
</comment>
<dbReference type="Gene3D" id="2.30.30.40">
    <property type="entry name" value="SH3 Domains"/>
    <property type="match status" value="1"/>
</dbReference>
<evidence type="ECO:0000313" key="8">
    <source>
        <dbReference type="Proteomes" id="UP000287896"/>
    </source>
</evidence>
<dbReference type="GO" id="GO:0098003">
    <property type="term" value="P:viral tail assembly"/>
    <property type="evidence" value="ECO:0007669"/>
    <property type="project" value="UniProtKB-KW"/>
</dbReference>
<proteinExistence type="inferred from homology"/>
<keyword evidence="5" id="KW-0812">Transmembrane</keyword>
<feature type="domain" description="SH3b" evidence="6">
    <location>
        <begin position="2953"/>
        <end position="3023"/>
    </location>
</feature>
<dbReference type="InterPro" id="IPR003646">
    <property type="entry name" value="SH3-like_bac-type"/>
</dbReference>
<keyword evidence="5" id="KW-1133">Transmembrane helix</keyword>
<keyword evidence="8" id="KW-1185">Reference proteome</keyword>
<feature type="coiled-coil region" evidence="3">
    <location>
        <begin position="2573"/>
        <end position="2607"/>
    </location>
</feature>
<dbReference type="Pfam" id="PF10145">
    <property type="entry name" value="PhageMin_Tail"/>
    <property type="match status" value="1"/>
</dbReference>
<dbReference type="PANTHER" id="PTHR45615:SF80">
    <property type="entry name" value="GRIP DOMAIN-CONTAINING PROTEIN"/>
    <property type="match status" value="1"/>
</dbReference>
<dbReference type="InterPro" id="IPR010090">
    <property type="entry name" value="Phage_tape_meas"/>
</dbReference>
<dbReference type="Pfam" id="PF08239">
    <property type="entry name" value="SH3_3"/>
    <property type="match status" value="1"/>
</dbReference>
<name>A0A3T0IHM7_9CAUD</name>